<dbReference type="PANTHER" id="PTHR15111:SF0">
    <property type="entry name" value="UNCONVENTIONAL PREFOLDIN RPB5 INTERACTOR 1"/>
    <property type="match status" value="1"/>
</dbReference>
<proteinExistence type="predicted"/>
<feature type="compositionally biased region" description="Basic and acidic residues" evidence="1">
    <location>
        <begin position="256"/>
        <end position="265"/>
    </location>
</feature>
<accession>A0A8J6ES37</accession>
<dbReference type="GO" id="GO:0003714">
    <property type="term" value="F:transcription corepressor activity"/>
    <property type="evidence" value="ECO:0007669"/>
    <property type="project" value="TreeGrafter"/>
</dbReference>
<feature type="compositionally biased region" description="Basic and acidic residues" evidence="1">
    <location>
        <begin position="58"/>
        <end position="67"/>
    </location>
</feature>
<protein>
    <submittedName>
        <fullName evidence="2">Uncharacterized protein</fullName>
    </submittedName>
</protein>
<dbReference type="OrthoDB" id="21413at2759"/>
<feature type="region of interest" description="Disordered" evidence="1">
    <location>
        <begin position="44"/>
        <end position="67"/>
    </location>
</feature>
<dbReference type="GO" id="GO:0003682">
    <property type="term" value="F:chromatin binding"/>
    <property type="evidence" value="ECO:0007669"/>
    <property type="project" value="TreeGrafter"/>
</dbReference>
<evidence type="ECO:0000313" key="3">
    <source>
        <dbReference type="Proteomes" id="UP000770717"/>
    </source>
</evidence>
<sequence length="364" mass="41203">MEEYQQVMKNFESRMEFTKDLQRMSNDDFFDIREDVNADTVCTKGKHRTAHKPHSKPKAADSSKVDFREAESKDGFIDNAELWARLEELEKQEEVRGELEGGTLPFINEEDKENLKTDLNVNRDCRAQGNRAKSELAQNAAQVNISILSHLSDEEDDSGSGKSSVATIRFSHTVEPKRVRINTGRNTTLKYSEKKEEAKRKRKNSNGNGHSAPELPVIKTPADIYRVFVDVVNGEYVPRKSIMKSRSRENSVCSDTSDHSSHEFEDRRSYIRNISLEDNTFSDHSEEDDRGQKKASPVSGPLEPFSGMVIEKEPFSISVPVTGIAHPGLPTIQERKSEEVTSEVIEEAPKRVSKFKAARIQQSN</sequence>
<feature type="region of interest" description="Disordered" evidence="1">
    <location>
        <begin position="243"/>
        <end position="265"/>
    </location>
</feature>
<dbReference type="GO" id="GO:0000122">
    <property type="term" value="P:negative regulation of transcription by RNA polymerase II"/>
    <property type="evidence" value="ECO:0007669"/>
    <property type="project" value="TreeGrafter"/>
</dbReference>
<reference evidence="2" key="1">
    <citation type="thesis" date="2020" institute="ProQuest LLC" country="789 East Eisenhower Parkway, Ann Arbor, MI, USA">
        <title>Comparative Genomics and Chromosome Evolution.</title>
        <authorList>
            <person name="Mudd A.B."/>
        </authorList>
    </citation>
    <scope>NUCLEOTIDE SEQUENCE</scope>
    <source>
        <strain evidence="2">HN-11 Male</strain>
        <tissue evidence="2">Kidney and liver</tissue>
    </source>
</reference>
<dbReference type="EMBL" id="WNTK01000012">
    <property type="protein sequence ID" value="KAG9474842.1"/>
    <property type="molecule type" value="Genomic_DNA"/>
</dbReference>
<dbReference type="GO" id="GO:0019212">
    <property type="term" value="F:phosphatase inhibitor activity"/>
    <property type="evidence" value="ECO:0007669"/>
    <property type="project" value="TreeGrafter"/>
</dbReference>
<feature type="compositionally biased region" description="Basic residues" evidence="1">
    <location>
        <begin position="44"/>
        <end position="57"/>
    </location>
</feature>
<name>A0A8J6ES37_ELECQ</name>
<feature type="region of interest" description="Disordered" evidence="1">
    <location>
        <begin position="277"/>
        <end position="303"/>
    </location>
</feature>
<keyword evidence="3" id="KW-1185">Reference proteome</keyword>
<evidence type="ECO:0000313" key="2">
    <source>
        <dbReference type="EMBL" id="KAG9474842.1"/>
    </source>
</evidence>
<dbReference type="Proteomes" id="UP000770717">
    <property type="component" value="Unassembled WGS sequence"/>
</dbReference>
<gene>
    <name evidence="2" type="ORF">GDO78_003354</name>
</gene>
<organism evidence="2 3">
    <name type="scientific">Eleutherodactylus coqui</name>
    <name type="common">Puerto Rican coqui</name>
    <dbReference type="NCBI Taxonomy" id="57060"/>
    <lineage>
        <taxon>Eukaryota</taxon>
        <taxon>Metazoa</taxon>
        <taxon>Chordata</taxon>
        <taxon>Craniata</taxon>
        <taxon>Vertebrata</taxon>
        <taxon>Euteleostomi</taxon>
        <taxon>Amphibia</taxon>
        <taxon>Batrachia</taxon>
        <taxon>Anura</taxon>
        <taxon>Neobatrachia</taxon>
        <taxon>Hyloidea</taxon>
        <taxon>Eleutherodactylidae</taxon>
        <taxon>Eleutherodactylinae</taxon>
        <taxon>Eleutherodactylus</taxon>
        <taxon>Eleutherodactylus</taxon>
    </lineage>
</organism>
<comment type="caution">
    <text evidence="2">The sequence shown here is derived from an EMBL/GenBank/DDBJ whole genome shotgun (WGS) entry which is preliminary data.</text>
</comment>
<dbReference type="AlphaFoldDB" id="A0A8J6ES37"/>
<dbReference type="InterPro" id="IPR052255">
    <property type="entry name" value="RNA_pol_II_subunit5-mediator"/>
</dbReference>
<dbReference type="PANTHER" id="PTHR15111">
    <property type="entry name" value="RNA POLYMERASE II SUBUNIT 5-MEDIATING PROTEIN NNX3"/>
    <property type="match status" value="1"/>
</dbReference>
<feature type="region of interest" description="Disordered" evidence="1">
    <location>
        <begin position="176"/>
        <end position="215"/>
    </location>
</feature>
<evidence type="ECO:0000256" key="1">
    <source>
        <dbReference type="SAM" id="MobiDB-lite"/>
    </source>
</evidence>